<organism evidence="1 2">
    <name type="scientific">Flavobacterium saccharophilum</name>
    <dbReference type="NCBI Taxonomy" id="29534"/>
    <lineage>
        <taxon>Bacteria</taxon>
        <taxon>Pseudomonadati</taxon>
        <taxon>Bacteroidota</taxon>
        <taxon>Flavobacteriia</taxon>
        <taxon>Flavobacteriales</taxon>
        <taxon>Flavobacteriaceae</taxon>
        <taxon>Flavobacterium</taxon>
    </lineage>
</organism>
<name>A0A1M7M2C5_9FLAO</name>
<dbReference type="STRING" id="29534.SAMN05444366_4309"/>
<evidence type="ECO:0000313" key="2">
    <source>
        <dbReference type="Proteomes" id="UP000184121"/>
    </source>
</evidence>
<gene>
    <name evidence="1" type="ORF">SAMN05444366_4309</name>
</gene>
<evidence type="ECO:0000313" key="1">
    <source>
        <dbReference type="EMBL" id="SHM84677.1"/>
    </source>
</evidence>
<dbReference type="OrthoDB" id="982528at2"/>
<dbReference type="EMBL" id="FRBY01000007">
    <property type="protein sequence ID" value="SHM84677.1"/>
    <property type="molecule type" value="Genomic_DNA"/>
</dbReference>
<accession>A0A1M7M2C5</accession>
<dbReference type="RefSeq" id="WP_139257035.1">
    <property type="nucleotide sequence ID" value="NZ_FRBY01000007.1"/>
</dbReference>
<reference evidence="2" key="1">
    <citation type="submission" date="2016-11" db="EMBL/GenBank/DDBJ databases">
        <authorList>
            <person name="Varghese N."/>
            <person name="Submissions S."/>
        </authorList>
    </citation>
    <scope>NUCLEOTIDE SEQUENCE [LARGE SCALE GENOMIC DNA]</scope>
    <source>
        <strain evidence="2">DSM 1811</strain>
    </source>
</reference>
<dbReference type="AlphaFoldDB" id="A0A1M7M2C5"/>
<keyword evidence="2" id="KW-1185">Reference proteome</keyword>
<proteinExistence type="predicted"/>
<protein>
    <submittedName>
        <fullName evidence="1">Uncharacterized protein</fullName>
    </submittedName>
</protein>
<sequence length="251" mass="30198">MKKLIILVFLFLISTSFTINYNSLHVKDNLRIKPLLNPQNESVEYYRKQINRAFSLLKKQKKYIDLELNKSEKVQILSIAFPEMLRYDSYSDYLEASSNRILYVDEGKNASDFSTGYFQMKPSFIEDLEDYIAKNKSFKQYNWILIPNKNEIEARKERIKRLANFQWQLRYLKAFWYVAELKFQNIDFKTTEDKIRFFATAYNYGFTKPEKEITKYQSATKFSPEETNTRKFAFADFSIDFVMTYSYFFDQ</sequence>
<dbReference type="Proteomes" id="UP000184121">
    <property type="component" value="Unassembled WGS sequence"/>
</dbReference>